<evidence type="ECO:0000256" key="1">
    <source>
        <dbReference type="SAM" id="SignalP"/>
    </source>
</evidence>
<reference evidence="2 3" key="1">
    <citation type="journal article" date="2016" name="Nat. Commun.">
        <title>Thousands of microbial genomes shed light on interconnected biogeochemical processes in an aquifer system.</title>
        <authorList>
            <person name="Anantharaman K."/>
            <person name="Brown C.T."/>
            <person name="Hug L.A."/>
            <person name="Sharon I."/>
            <person name="Castelle C.J."/>
            <person name="Probst A.J."/>
            <person name="Thomas B.C."/>
            <person name="Singh A."/>
            <person name="Wilkins M.J."/>
            <person name="Karaoz U."/>
            <person name="Brodie E.L."/>
            <person name="Williams K.H."/>
            <person name="Hubbard S.S."/>
            <person name="Banfield J.F."/>
        </authorList>
    </citation>
    <scope>NUCLEOTIDE SEQUENCE [LARGE SCALE GENOMIC DNA]</scope>
    <source>
        <strain evidence="3">RIFCSPLOWO2_12_FULL_64_10</strain>
    </source>
</reference>
<protein>
    <submittedName>
        <fullName evidence="2">Uncharacterized protein</fullName>
    </submittedName>
</protein>
<dbReference type="EMBL" id="MFKF01000361">
    <property type="protein sequence ID" value="OGG45857.1"/>
    <property type="molecule type" value="Genomic_DNA"/>
</dbReference>
<feature type="chain" id="PRO_5009523277" evidence="1">
    <location>
        <begin position="22"/>
        <end position="320"/>
    </location>
</feature>
<feature type="signal peptide" evidence="1">
    <location>
        <begin position="1"/>
        <end position="21"/>
    </location>
</feature>
<evidence type="ECO:0000313" key="3">
    <source>
        <dbReference type="Proteomes" id="UP000178606"/>
    </source>
</evidence>
<proteinExistence type="predicted"/>
<organism evidence="2 3">
    <name type="scientific">Handelsmanbacteria sp. (strain RIFCSPLOWO2_12_FULL_64_10)</name>
    <dbReference type="NCBI Taxonomy" id="1817868"/>
    <lineage>
        <taxon>Bacteria</taxon>
        <taxon>Candidatus Handelsmaniibacteriota</taxon>
    </lineage>
</organism>
<name>A0A1F6CA95_HANXR</name>
<sequence>MKQSASVAAALILLWASPLTAQVPPLLNYQGHLAAGDTALTGGFKLVFSVYPAPTGGSPLWTETQTVAVTDGLFSVLLGGAVPIPQTLFAEAERYLGVKVENDPEMVPRQRIVSVGYAFRAGVADDVKGMVSPTSVSISGAGPVIDRQGRWVGGDVTARVVRADSVAVSGVGVVIDRQGRWVGPPQPERLTYVTVGPKGSTESPIAISANTWTDIEAFVTSVRITTPSVLDIRFDGMLVAGSNCMLRVRVDGNASAGNLSGVDDAQTGERRHPAVGISAIVPVGPGTHDVVLQGIVSSAGGQFLSGRLQSGLLTVRIYEQ</sequence>
<keyword evidence="1" id="KW-0732">Signal</keyword>
<dbReference type="Proteomes" id="UP000178606">
    <property type="component" value="Unassembled WGS sequence"/>
</dbReference>
<evidence type="ECO:0000313" key="2">
    <source>
        <dbReference type="EMBL" id="OGG45857.1"/>
    </source>
</evidence>
<dbReference type="AlphaFoldDB" id="A0A1F6CA95"/>
<gene>
    <name evidence="2" type="ORF">A3F84_04395</name>
</gene>
<comment type="caution">
    <text evidence="2">The sequence shown here is derived from an EMBL/GenBank/DDBJ whole genome shotgun (WGS) entry which is preliminary data.</text>
</comment>
<accession>A0A1F6CA95</accession>